<dbReference type="InterPro" id="IPR005579">
    <property type="entry name" value="Cgr1-like"/>
</dbReference>
<evidence type="ECO:0000313" key="10">
    <source>
        <dbReference type="Proteomes" id="UP001447188"/>
    </source>
</evidence>
<evidence type="ECO:0000256" key="5">
    <source>
        <dbReference type="ARBA" id="ARBA00022552"/>
    </source>
</evidence>
<reference evidence="9 10" key="1">
    <citation type="submission" date="2024-02" db="EMBL/GenBank/DDBJ databases">
        <title>Discinaceae phylogenomics.</title>
        <authorList>
            <person name="Dirks A.C."/>
            <person name="James T.Y."/>
        </authorList>
    </citation>
    <scope>NUCLEOTIDE SEQUENCE [LARGE SCALE GENOMIC DNA]</scope>
    <source>
        <strain evidence="9 10">ACD0624</strain>
    </source>
</reference>
<comment type="subcellular location">
    <subcellularLocation>
        <location evidence="2 8">Nucleus</location>
        <location evidence="2 8">Nucleolus</location>
    </subcellularLocation>
</comment>
<evidence type="ECO:0000313" key="9">
    <source>
        <dbReference type="EMBL" id="KAL0640298.1"/>
    </source>
</evidence>
<comment type="caution">
    <text evidence="9">The sequence shown here is derived from an EMBL/GenBank/DDBJ whole genome shotgun (WGS) entry which is preliminary data.</text>
</comment>
<organism evidence="9 10">
    <name type="scientific">Discina gigas</name>
    <dbReference type="NCBI Taxonomy" id="1032678"/>
    <lineage>
        <taxon>Eukaryota</taxon>
        <taxon>Fungi</taxon>
        <taxon>Dikarya</taxon>
        <taxon>Ascomycota</taxon>
        <taxon>Pezizomycotina</taxon>
        <taxon>Pezizomycetes</taxon>
        <taxon>Pezizales</taxon>
        <taxon>Discinaceae</taxon>
        <taxon>Discina</taxon>
    </lineage>
</organism>
<evidence type="ECO:0000256" key="2">
    <source>
        <dbReference type="ARBA" id="ARBA00004604"/>
    </source>
</evidence>
<evidence type="ECO:0000256" key="8">
    <source>
        <dbReference type="RuleBase" id="RU363084"/>
    </source>
</evidence>
<dbReference type="Pfam" id="PF03879">
    <property type="entry name" value="Cgr1"/>
    <property type="match status" value="1"/>
</dbReference>
<evidence type="ECO:0000256" key="6">
    <source>
        <dbReference type="ARBA" id="ARBA00023054"/>
    </source>
</evidence>
<evidence type="ECO:0000256" key="3">
    <source>
        <dbReference type="ARBA" id="ARBA00007869"/>
    </source>
</evidence>
<name>A0ABR3GWW2_9PEZI</name>
<dbReference type="EMBL" id="JBBBZM010000004">
    <property type="protein sequence ID" value="KAL0640298.1"/>
    <property type="molecule type" value="Genomic_DNA"/>
</dbReference>
<dbReference type="Proteomes" id="UP001447188">
    <property type="component" value="Unassembled WGS sequence"/>
</dbReference>
<protein>
    <recommendedName>
        <fullName evidence="8">rRNA-processing protein</fullName>
    </recommendedName>
</protein>
<gene>
    <name evidence="9" type="primary">CGR1_1</name>
    <name evidence="9" type="ORF">Q9L58_000578</name>
</gene>
<comment type="similarity">
    <text evidence="3 8">Belongs to the CGR1 family.</text>
</comment>
<comment type="function">
    <text evidence="1 8">Involved in nucleolar integrity and required for processing of the pre-rRNA for the 60S ribosome subunit.</text>
</comment>
<keyword evidence="5 8" id="KW-0698">rRNA processing</keyword>
<keyword evidence="4 8" id="KW-0690">Ribosome biogenesis</keyword>
<keyword evidence="10" id="KW-1185">Reference proteome</keyword>
<proteinExistence type="inferred from homology"/>
<evidence type="ECO:0000256" key="4">
    <source>
        <dbReference type="ARBA" id="ARBA00022517"/>
    </source>
</evidence>
<keyword evidence="6" id="KW-0175">Coiled coil</keyword>
<keyword evidence="7 8" id="KW-0539">Nucleus</keyword>
<evidence type="ECO:0000256" key="1">
    <source>
        <dbReference type="ARBA" id="ARBA00004090"/>
    </source>
</evidence>
<sequence>MAEQLGTATLAAVKPAIGTSIAPINGARKQWKPAKAAFRPKAGTSKPWEVRLGERKAMAAMKAREKELKDEKETAKRARITALKEKREKQVEKERYAKLAEKMHVKRVERLKRREKRNKALKER</sequence>
<evidence type="ECO:0000256" key="7">
    <source>
        <dbReference type="ARBA" id="ARBA00023242"/>
    </source>
</evidence>
<accession>A0ABR3GWW2</accession>